<dbReference type="EMBL" id="CACTIH010001876">
    <property type="protein sequence ID" value="CAA2967092.1"/>
    <property type="molecule type" value="Genomic_DNA"/>
</dbReference>
<dbReference type="InterPro" id="IPR029058">
    <property type="entry name" value="AB_hydrolase_fold"/>
</dbReference>
<gene>
    <name evidence="2" type="ORF">OLEA9_A013226</name>
</gene>
<dbReference type="Gramene" id="OE9A013226T1">
    <property type="protein sequence ID" value="OE9A013226C1"/>
    <property type="gene ID" value="OE9A013226"/>
</dbReference>
<evidence type="ECO:0000256" key="1">
    <source>
        <dbReference type="SAM" id="MobiDB-lite"/>
    </source>
</evidence>
<feature type="region of interest" description="Disordered" evidence="1">
    <location>
        <begin position="413"/>
        <end position="432"/>
    </location>
</feature>
<organism evidence="2 3">
    <name type="scientific">Olea europaea subsp. europaea</name>
    <dbReference type="NCBI Taxonomy" id="158383"/>
    <lineage>
        <taxon>Eukaryota</taxon>
        <taxon>Viridiplantae</taxon>
        <taxon>Streptophyta</taxon>
        <taxon>Embryophyta</taxon>
        <taxon>Tracheophyta</taxon>
        <taxon>Spermatophyta</taxon>
        <taxon>Magnoliopsida</taxon>
        <taxon>eudicotyledons</taxon>
        <taxon>Gunneridae</taxon>
        <taxon>Pentapetalae</taxon>
        <taxon>asterids</taxon>
        <taxon>lamiids</taxon>
        <taxon>Lamiales</taxon>
        <taxon>Oleaceae</taxon>
        <taxon>Oleeae</taxon>
        <taxon>Olea</taxon>
    </lineage>
</organism>
<proteinExistence type="predicted"/>
<comment type="caution">
    <text evidence="2">The sequence shown here is derived from an EMBL/GenBank/DDBJ whole genome shotgun (WGS) entry which is preliminary data.</text>
</comment>
<dbReference type="AlphaFoldDB" id="A0A8S0QRP8"/>
<dbReference type="SUPFAM" id="SSF53474">
    <property type="entry name" value="alpha/beta-Hydrolases"/>
    <property type="match status" value="1"/>
</dbReference>
<sequence length="489" mass="53909">MTIVERSAGTHIVPASTNLETEVQSEVVKISPDFDTSAPLYLLAGTANPSRKLPLLVYFHGGDRFIKFWLSIRGPVTMIGGVSGVVGGRIYWVRSQDSSSIEVLKIKGIVVIFTWISSITESQLKDFVSIYSSLGWNSLVCLSDFLNPFIPERATSLAFSVLNELVKELRSSICPIVLAASSGGSKACMYKFFQIIEGCCEAELNQEDNRLVLHCISGQIYDSDPVDFSSDLGARLALNHTILKMPGFAKLVSFFAKGVTSSLDALFLTRFGSQHIEYWQTLCSSVDLGVPFLILCSENDDMAPYPVVCKFARQLRDMGGDVNVVKLNTGHYKHHSIQYTTAIAELLEQAISSFSHKIQILGERIAVDDLHDEVSDIICDLQNAAVDSNQSLRRVAVGPNDHFFLPSSAGYVNRRDSGSVSEERKERSPNRSHPCINAHSVLGQVLFDVCVPKNVEGWDIKFAGSLNAKPVASVRKRLPFNATKHRSRL</sequence>
<accession>A0A8S0QRP8</accession>
<dbReference type="Pfam" id="PF05705">
    <property type="entry name" value="DUF829"/>
    <property type="match status" value="1"/>
</dbReference>
<feature type="compositionally biased region" description="Basic and acidic residues" evidence="1">
    <location>
        <begin position="413"/>
        <end position="429"/>
    </location>
</feature>
<dbReference type="PANTHER" id="PTHR12265:SF9">
    <property type="entry name" value="DUF829 DOMAIN PROTEIN"/>
    <property type="match status" value="1"/>
</dbReference>
<reference evidence="2 3" key="1">
    <citation type="submission" date="2019-12" db="EMBL/GenBank/DDBJ databases">
        <authorList>
            <person name="Alioto T."/>
            <person name="Alioto T."/>
            <person name="Gomez Garrido J."/>
        </authorList>
    </citation>
    <scope>NUCLEOTIDE SEQUENCE [LARGE SCALE GENOMIC DNA]</scope>
</reference>
<dbReference type="InterPro" id="IPR008547">
    <property type="entry name" value="DUF829_TMEM53"/>
</dbReference>
<evidence type="ECO:0000313" key="3">
    <source>
        <dbReference type="Proteomes" id="UP000594638"/>
    </source>
</evidence>
<dbReference type="Proteomes" id="UP000594638">
    <property type="component" value="Unassembled WGS sequence"/>
</dbReference>
<name>A0A8S0QRP8_OLEEU</name>
<protein>
    <submittedName>
        <fullName evidence="2">Uncharacterized protein</fullName>
    </submittedName>
</protein>
<dbReference type="PANTHER" id="PTHR12265">
    <property type="entry name" value="TRANSMEMBRANE PROTEIN 53"/>
    <property type="match status" value="1"/>
</dbReference>
<dbReference type="OrthoDB" id="77878at2759"/>
<evidence type="ECO:0000313" key="2">
    <source>
        <dbReference type="EMBL" id="CAA2967092.1"/>
    </source>
</evidence>
<keyword evidence="3" id="KW-1185">Reference proteome</keyword>